<dbReference type="AlphaFoldDB" id="A0A3M9N5A5"/>
<comment type="caution">
    <text evidence="1">The sequence shown here is derived from an EMBL/GenBank/DDBJ whole genome shotgun (WGS) entry which is preliminary data.</text>
</comment>
<evidence type="ECO:0000313" key="2">
    <source>
        <dbReference type="Proteomes" id="UP000271010"/>
    </source>
</evidence>
<dbReference type="Proteomes" id="UP000271010">
    <property type="component" value="Unassembled WGS sequence"/>
</dbReference>
<dbReference type="GO" id="GO:0015562">
    <property type="term" value="F:efflux transmembrane transporter activity"/>
    <property type="evidence" value="ECO:0007669"/>
    <property type="project" value="InterPro"/>
</dbReference>
<dbReference type="OrthoDB" id="823635at2"/>
<protein>
    <recommendedName>
        <fullName evidence="3">TolC family protein</fullName>
    </recommendedName>
</protein>
<sequence length="248" mass="28082">MRKYTLLFLFFFQVTWGFGQTKSQPNSTWQTTFFNSPNTILPLLIDAALTHSAALEINDAEKEIANKNILLARKKLMNGLALNTGYGYGTMLNYIDGAQEVNQINAFNLPARAQYNVGLRFTLSLGELGSRRHEIGKEQLLLKQAEAARKVGEKEVRKIVIEQYQRILLAKTELEHYQDALQTASVNKQIANKRFTEGDLQVDEQMAALDFHSKASLAVTQAKNKYQTELYLLEEIIGMPIQNLIKTP</sequence>
<reference evidence="1 2" key="1">
    <citation type="submission" date="2018-11" db="EMBL/GenBank/DDBJ databases">
        <title>Rufibacter latericius sp. nov., isolated from water in Baiyang Lake.</title>
        <authorList>
            <person name="Yang Y."/>
        </authorList>
    </citation>
    <scope>NUCLEOTIDE SEQUENCE [LARGE SCALE GENOMIC DNA]</scope>
    <source>
        <strain evidence="1 2">MCC P1</strain>
    </source>
</reference>
<dbReference type="Gene3D" id="1.20.1600.10">
    <property type="entry name" value="Outer membrane efflux proteins (OEP)"/>
    <property type="match status" value="1"/>
</dbReference>
<dbReference type="RefSeq" id="WP_123131171.1">
    <property type="nucleotide sequence ID" value="NZ_RJJE01000001.1"/>
</dbReference>
<name>A0A3M9N5A5_9BACT</name>
<evidence type="ECO:0008006" key="3">
    <source>
        <dbReference type="Google" id="ProtNLM"/>
    </source>
</evidence>
<accession>A0A3M9N5A5</accession>
<dbReference type="SUPFAM" id="SSF56954">
    <property type="entry name" value="Outer membrane efflux proteins (OEP)"/>
    <property type="match status" value="1"/>
</dbReference>
<keyword evidence="2" id="KW-1185">Reference proteome</keyword>
<gene>
    <name evidence="1" type="ORF">EFA69_00680</name>
</gene>
<dbReference type="EMBL" id="RJJE01000001">
    <property type="protein sequence ID" value="RNI32972.1"/>
    <property type="molecule type" value="Genomic_DNA"/>
</dbReference>
<evidence type="ECO:0000313" key="1">
    <source>
        <dbReference type="EMBL" id="RNI32972.1"/>
    </source>
</evidence>
<organism evidence="1 2">
    <name type="scientific">Rufibacter immobilis</name>
    <dbReference type="NCBI Taxonomy" id="1348778"/>
    <lineage>
        <taxon>Bacteria</taxon>
        <taxon>Pseudomonadati</taxon>
        <taxon>Bacteroidota</taxon>
        <taxon>Cytophagia</taxon>
        <taxon>Cytophagales</taxon>
        <taxon>Hymenobacteraceae</taxon>
        <taxon>Rufibacter</taxon>
    </lineage>
</organism>
<proteinExistence type="predicted"/>